<dbReference type="eggNOG" id="ENOG502R0UV">
    <property type="taxonomic scope" value="Eukaryota"/>
</dbReference>
<dbReference type="EMBL" id="JH971385">
    <property type="protein sequence ID" value="EKM83855.1"/>
    <property type="molecule type" value="Genomic_DNA"/>
</dbReference>
<feature type="region of interest" description="Disordered" evidence="1">
    <location>
        <begin position="215"/>
        <end position="332"/>
    </location>
</feature>
<reference evidence="3" key="1">
    <citation type="journal article" date="2012" name="Proc. Natl. Acad. Sci. U.S.A.">
        <title>Genome sequence of the button mushroom Agaricus bisporus reveals mechanisms governing adaptation to a humic-rich ecological niche.</title>
        <authorList>
            <person name="Morin E."/>
            <person name="Kohler A."/>
            <person name="Baker A.R."/>
            <person name="Foulongne-Oriol M."/>
            <person name="Lombard V."/>
            <person name="Nagy L.G."/>
            <person name="Ohm R.A."/>
            <person name="Patyshakuliyeva A."/>
            <person name="Brun A."/>
            <person name="Aerts A.L."/>
            <person name="Bailey A.M."/>
            <person name="Billette C."/>
            <person name="Coutinho P.M."/>
            <person name="Deakin G."/>
            <person name="Doddapaneni H."/>
            <person name="Floudas D."/>
            <person name="Grimwood J."/>
            <person name="Hilden K."/>
            <person name="Kuees U."/>
            <person name="LaButti K.M."/>
            <person name="Lapidus A."/>
            <person name="Lindquist E.A."/>
            <person name="Lucas S.M."/>
            <person name="Murat C."/>
            <person name="Riley R.W."/>
            <person name="Salamov A.A."/>
            <person name="Schmutz J."/>
            <person name="Subramanian V."/>
            <person name="Woesten H.A.B."/>
            <person name="Xu J."/>
            <person name="Eastwood D.C."/>
            <person name="Foster G.D."/>
            <person name="Sonnenberg A.S."/>
            <person name="Cullen D."/>
            <person name="de Vries R.P."/>
            <person name="Lundell T."/>
            <person name="Hibbett D.S."/>
            <person name="Henrissat B."/>
            <person name="Burton K.S."/>
            <person name="Kerrigan R.W."/>
            <person name="Challen M.P."/>
            <person name="Grigoriev I.V."/>
            <person name="Martin F."/>
        </authorList>
    </citation>
    <scope>NUCLEOTIDE SEQUENCE [LARGE SCALE GENOMIC DNA]</scope>
    <source>
        <strain evidence="3">JB137-S8 / ATCC MYA-4627 / FGSC 10392</strain>
    </source>
</reference>
<sequence length="368" mass="40877">MELTPGDVLPVLHCICPPSQLAPIPAHLLSPPLLQRHYFLALSTHSPLDYLAWPPDRSDLLLPLLESINPDDLSDLLSAHNPLIRYSADPEDLYAHFFLSPAQHPDARSDQYLRIIFLWDPKSNSWKYHSIAASPFPKDSHSDLARLMALFQSPDDFLPDHSYAFTNDGEHNDNAYWDAYDAADTNLVSSHPVKPSVTDNSEDAYWAQYSSIQGTADSTIPSPRTQTRKLEPQDTESDQRVFIPSSELDLGHPPHEIYDPLSPPSPGSLSRRLAVLPSRPDSPPLQEEDDLSSSSMISPSPLSPQSDFTEELPAARNAATTEISPADDSTADQALKTTIRGLYQLWHSGSRTEQDFLVLVQQAIDGQM</sequence>
<dbReference type="HOGENOM" id="CLU_033467_0_0_1"/>
<gene>
    <name evidence="2" type="ORF">AGABI1DRAFT_32765</name>
</gene>
<dbReference type="KEGG" id="abp:AGABI1DRAFT32765"/>
<name>K5Y6P3_AGABU</name>
<dbReference type="AlphaFoldDB" id="K5Y6P3"/>
<dbReference type="RefSeq" id="XP_007324978.1">
    <property type="nucleotide sequence ID" value="XM_007324916.1"/>
</dbReference>
<feature type="compositionally biased region" description="Basic and acidic residues" evidence="1">
    <location>
        <begin position="249"/>
        <end position="258"/>
    </location>
</feature>
<organism evidence="2 3">
    <name type="scientific">Agaricus bisporus var. burnettii (strain JB137-S8 / ATCC MYA-4627 / FGSC 10392)</name>
    <name type="common">White button mushroom</name>
    <dbReference type="NCBI Taxonomy" id="597362"/>
    <lineage>
        <taxon>Eukaryota</taxon>
        <taxon>Fungi</taxon>
        <taxon>Dikarya</taxon>
        <taxon>Basidiomycota</taxon>
        <taxon>Agaricomycotina</taxon>
        <taxon>Agaricomycetes</taxon>
        <taxon>Agaricomycetidae</taxon>
        <taxon>Agaricales</taxon>
        <taxon>Agaricineae</taxon>
        <taxon>Agaricaceae</taxon>
        <taxon>Agaricus</taxon>
    </lineage>
</organism>
<evidence type="ECO:0000313" key="3">
    <source>
        <dbReference type="Proteomes" id="UP000008493"/>
    </source>
</evidence>
<accession>K5Y6P3</accession>
<protein>
    <submittedName>
        <fullName evidence="2">Uncharacterized protein</fullName>
    </submittedName>
</protein>
<evidence type="ECO:0000256" key="1">
    <source>
        <dbReference type="SAM" id="MobiDB-lite"/>
    </source>
</evidence>
<feature type="compositionally biased region" description="Polar residues" evidence="1">
    <location>
        <begin position="215"/>
        <end position="225"/>
    </location>
</feature>
<proteinExistence type="predicted"/>
<evidence type="ECO:0000313" key="2">
    <source>
        <dbReference type="EMBL" id="EKM83855.1"/>
    </source>
</evidence>
<keyword evidence="3" id="KW-1185">Reference proteome</keyword>
<feature type="compositionally biased region" description="Low complexity" evidence="1">
    <location>
        <begin position="292"/>
        <end position="306"/>
    </location>
</feature>
<dbReference type="OrthoDB" id="2270193at2759"/>
<dbReference type="GeneID" id="18829021"/>
<dbReference type="Proteomes" id="UP000008493">
    <property type="component" value="Unassembled WGS sequence"/>
</dbReference>
<dbReference type="OMA" id="HTEDAYW"/>
<dbReference type="InParanoid" id="K5Y6P3"/>